<dbReference type="GO" id="GO:0030943">
    <property type="term" value="F:mitochondrion targeting sequence binding"/>
    <property type="evidence" value="ECO:0007669"/>
    <property type="project" value="TreeGrafter"/>
</dbReference>
<dbReference type="PRINTS" id="PR00351">
    <property type="entry name" value="OM20RECEPTOR"/>
</dbReference>
<dbReference type="SUPFAM" id="SSF47157">
    <property type="entry name" value="Mitochondrial import receptor subunit Tom20"/>
    <property type="match status" value="1"/>
</dbReference>
<dbReference type="GO" id="GO:0005742">
    <property type="term" value="C:mitochondrial outer membrane translocase complex"/>
    <property type="evidence" value="ECO:0007669"/>
    <property type="project" value="UniProtKB-UniRule"/>
</dbReference>
<feature type="region of interest" description="Disordered" evidence="10">
    <location>
        <begin position="38"/>
        <end position="63"/>
    </location>
</feature>
<sequence>MPGIRPGLGLLAVLAACAAVAFLAYCVSLDRKRRGDPALRRRLRDSEGGGKSRPSPAQARGAQLWDAAKNEKLQERFLQEVRMGEHWLSRGEHGMGVEHLSNALLVCGQPWELLKVFKHTLPPKVFDMLLHRIPLICQQSEVDMKEQEYLEDDPD</sequence>
<evidence type="ECO:0000256" key="5">
    <source>
        <dbReference type="ARBA" id="ARBA00022989"/>
    </source>
</evidence>
<dbReference type="InterPro" id="IPR022422">
    <property type="entry name" value="MAS20_rcpt_metazoan"/>
</dbReference>
<dbReference type="GO" id="GO:0008320">
    <property type="term" value="F:protein transmembrane transporter activity"/>
    <property type="evidence" value="ECO:0007669"/>
    <property type="project" value="TreeGrafter"/>
</dbReference>
<accession>A0A8B7WEQ3</accession>
<evidence type="ECO:0000256" key="2">
    <source>
        <dbReference type="ARBA" id="ARBA00005792"/>
    </source>
</evidence>
<dbReference type="OrthoDB" id="2154253at2759"/>
<dbReference type="GO" id="GO:0016031">
    <property type="term" value="P:tRNA import into mitochondrion"/>
    <property type="evidence" value="ECO:0007669"/>
    <property type="project" value="TreeGrafter"/>
</dbReference>
<feature type="compositionally biased region" description="Basic and acidic residues" evidence="10">
    <location>
        <begin position="38"/>
        <end position="50"/>
    </location>
</feature>
<keyword evidence="3" id="KW-0812">Transmembrane</keyword>
<evidence type="ECO:0000256" key="10">
    <source>
        <dbReference type="SAM" id="MobiDB-lite"/>
    </source>
</evidence>
<evidence type="ECO:0000256" key="6">
    <source>
        <dbReference type="ARBA" id="ARBA00023128"/>
    </source>
</evidence>
<evidence type="ECO:0000256" key="4">
    <source>
        <dbReference type="ARBA" id="ARBA00022787"/>
    </source>
</evidence>
<dbReference type="KEGG" id="ccan:109700070"/>
<evidence type="ECO:0000256" key="7">
    <source>
        <dbReference type="ARBA" id="ARBA00023136"/>
    </source>
</evidence>
<protein>
    <recommendedName>
        <fullName evidence="8">TOMM20-like protein 1</fullName>
    </recommendedName>
</protein>
<evidence type="ECO:0000256" key="9">
    <source>
        <dbReference type="PIRNR" id="PIRNR037707"/>
    </source>
</evidence>
<dbReference type="AlphaFoldDB" id="A0A8B7WEQ3"/>
<keyword evidence="7 9" id="KW-0472">Membrane</keyword>
<name>A0A8B7WEQ3_CASCN</name>
<dbReference type="RefSeq" id="XP_020040680.1">
    <property type="nucleotide sequence ID" value="XM_020185091.1"/>
</dbReference>
<keyword evidence="6 9" id="KW-0496">Mitochondrion</keyword>
<evidence type="ECO:0000256" key="3">
    <source>
        <dbReference type="ARBA" id="ARBA00022692"/>
    </source>
</evidence>
<dbReference type="Gene3D" id="1.20.960.10">
    <property type="entry name" value="Mitochondrial outer membrane translocase complex, subunit Tom20 domain"/>
    <property type="match status" value="1"/>
</dbReference>
<dbReference type="PANTHER" id="PTHR12430:SF1">
    <property type="entry name" value="TOMM20-LIKE PROTEIN 1"/>
    <property type="match status" value="1"/>
</dbReference>
<gene>
    <name evidence="11" type="primary">Tomm20l</name>
</gene>
<proteinExistence type="inferred from homology"/>
<comment type="similarity">
    <text evidence="2 9">Belongs to the Tom20 family.</text>
</comment>
<evidence type="ECO:0000256" key="8">
    <source>
        <dbReference type="ARBA" id="ARBA00071254"/>
    </source>
</evidence>
<reference evidence="11" key="1">
    <citation type="submission" date="2025-08" db="UniProtKB">
        <authorList>
            <consortium name="RefSeq"/>
        </authorList>
    </citation>
    <scope>IDENTIFICATION</scope>
    <source>
        <tissue evidence="11">Leukocyte</tissue>
    </source>
</reference>
<organism evidence="11">
    <name type="scientific">Castor canadensis</name>
    <name type="common">American beaver</name>
    <dbReference type="NCBI Taxonomy" id="51338"/>
    <lineage>
        <taxon>Eukaryota</taxon>
        <taxon>Metazoa</taxon>
        <taxon>Chordata</taxon>
        <taxon>Craniata</taxon>
        <taxon>Vertebrata</taxon>
        <taxon>Euteleostomi</taxon>
        <taxon>Mammalia</taxon>
        <taxon>Eutheria</taxon>
        <taxon>Euarchontoglires</taxon>
        <taxon>Glires</taxon>
        <taxon>Rodentia</taxon>
        <taxon>Castorimorpha</taxon>
        <taxon>Castoridae</taxon>
        <taxon>Castor</taxon>
    </lineage>
</organism>
<dbReference type="PIRSF" id="PIRSF037707">
    <property type="entry name" value="MAS20_rcpt"/>
    <property type="match status" value="1"/>
</dbReference>
<dbReference type="PRINTS" id="PR01989">
    <property type="entry name" value="EUOM20RECPTR"/>
</dbReference>
<comment type="subcellular location">
    <subcellularLocation>
        <location evidence="1">Mitochondrion outer membrane</location>
        <topology evidence="1">Single-pass membrane protein</topology>
    </subcellularLocation>
</comment>
<dbReference type="GO" id="GO:0006605">
    <property type="term" value="P:protein targeting"/>
    <property type="evidence" value="ECO:0007669"/>
    <property type="project" value="InterPro"/>
</dbReference>
<dbReference type="PANTHER" id="PTHR12430">
    <property type="entry name" value="MITOCHONDRIAL IMPORT RECEPTOR SUBUNIT TOM20"/>
    <property type="match status" value="1"/>
</dbReference>
<keyword evidence="4 9" id="KW-1000">Mitochondrion outer membrane</keyword>
<keyword evidence="5" id="KW-1133">Transmembrane helix</keyword>
<dbReference type="Pfam" id="PF02064">
    <property type="entry name" value="MAS20"/>
    <property type="match status" value="1"/>
</dbReference>
<dbReference type="InterPro" id="IPR002056">
    <property type="entry name" value="MAS20"/>
</dbReference>
<dbReference type="InterPro" id="IPR023392">
    <property type="entry name" value="Tom20_dom_sf"/>
</dbReference>
<dbReference type="FunFam" id="1.20.960.10:FF:000003">
    <property type="entry name" value="Translocase of outer mitochondrial membrane 20 like"/>
    <property type="match status" value="1"/>
</dbReference>
<dbReference type="PROSITE" id="PS51257">
    <property type="entry name" value="PROKAR_LIPOPROTEIN"/>
    <property type="match status" value="1"/>
</dbReference>
<evidence type="ECO:0000313" key="11">
    <source>
        <dbReference type="RefSeq" id="XP_020040680.1"/>
    </source>
</evidence>
<evidence type="ECO:0000256" key="1">
    <source>
        <dbReference type="ARBA" id="ARBA00004572"/>
    </source>
</evidence>
<dbReference type="GO" id="GO:0030150">
    <property type="term" value="P:protein import into mitochondrial matrix"/>
    <property type="evidence" value="ECO:0007669"/>
    <property type="project" value="TreeGrafter"/>
</dbReference>
<dbReference type="CTD" id="387990"/>
<dbReference type="GO" id="GO:0006886">
    <property type="term" value="P:intracellular protein transport"/>
    <property type="evidence" value="ECO:0007669"/>
    <property type="project" value="InterPro"/>
</dbReference>